<evidence type="ECO:0000256" key="3">
    <source>
        <dbReference type="ARBA" id="ARBA00022692"/>
    </source>
</evidence>
<evidence type="ECO:0000256" key="9">
    <source>
        <dbReference type="ARBA" id="ARBA00023136"/>
    </source>
</evidence>
<keyword evidence="3 12" id="KW-0812">Transmembrane</keyword>
<dbReference type="InterPro" id="IPR023299">
    <property type="entry name" value="ATPase_P-typ_cyto_dom_N"/>
</dbReference>
<accession>A0A154W2C1</accession>
<keyword evidence="4 12" id="KW-0479">Metal-binding</keyword>
<dbReference type="InterPro" id="IPR023214">
    <property type="entry name" value="HAD_sf"/>
</dbReference>
<evidence type="ECO:0000313" key="14">
    <source>
        <dbReference type="EMBL" id="KZD07668.1"/>
    </source>
</evidence>
<dbReference type="GO" id="GO:0012505">
    <property type="term" value="C:endomembrane system"/>
    <property type="evidence" value="ECO:0007669"/>
    <property type="project" value="UniProtKB-SubCell"/>
</dbReference>
<evidence type="ECO:0000313" key="15">
    <source>
        <dbReference type="Proteomes" id="UP000076400"/>
    </source>
</evidence>
<dbReference type="PANTHER" id="PTHR43520">
    <property type="entry name" value="ATP7, ISOFORM B"/>
    <property type="match status" value="1"/>
</dbReference>
<feature type="transmembrane region" description="Helical" evidence="12">
    <location>
        <begin position="94"/>
        <end position="115"/>
    </location>
</feature>
<dbReference type="GO" id="GO:0016887">
    <property type="term" value="F:ATP hydrolysis activity"/>
    <property type="evidence" value="ECO:0007669"/>
    <property type="project" value="InterPro"/>
</dbReference>
<dbReference type="GO" id="GO:0043682">
    <property type="term" value="F:P-type divalent copper transporter activity"/>
    <property type="evidence" value="ECO:0007669"/>
    <property type="project" value="UniProtKB-EC"/>
</dbReference>
<dbReference type="SUPFAM" id="SSF56784">
    <property type="entry name" value="HAD-like"/>
    <property type="match status" value="1"/>
</dbReference>
<dbReference type="InterPro" id="IPR036163">
    <property type="entry name" value="HMA_dom_sf"/>
</dbReference>
<feature type="transmembrane region" description="Helical" evidence="12">
    <location>
        <begin position="336"/>
        <end position="358"/>
    </location>
</feature>
<evidence type="ECO:0000256" key="6">
    <source>
        <dbReference type="ARBA" id="ARBA00022840"/>
    </source>
</evidence>
<dbReference type="NCBIfam" id="TIGR01512">
    <property type="entry name" value="ATPase-IB2_Cd"/>
    <property type="match status" value="1"/>
</dbReference>
<dbReference type="GO" id="GO:0005524">
    <property type="term" value="F:ATP binding"/>
    <property type="evidence" value="ECO:0007669"/>
    <property type="project" value="UniProtKB-UniRule"/>
</dbReference>
<dbReference type="GO" id="GO:0005886">
    <property type="term" value="C:plasma membrane"/>
    <property type="evidence" value="ECO:0007669"/>
    <property type="project" value="UniProtKB-SubCell"/>
</dbReference>
<dbReference type="PANTHER" id="PTHR43520:SF8">
    <property type="entry name" value="P-TYPE CU(+) TRANSPORTER"/>
    <property type="match status" value="1"/>
</dbReference>
<dbReference type="EMBL" id="LPXN01000113">
    <property type="protein sequence ID" value="KZD07668.1"/>
    <property type="molecule type" value="Genomic_DNA"/>
</dbReference>
<dbReference type="Pfam" id="PF00702">
    <property type="entry name" value="Hydrolase"/>
    <property type="match status" value="1"/>
</dbReference>
<dbReference type="Proteomes" id="UP000076400">
    <property type="component" value="Unassembled WGS sequence"/>
</dbReference>
<dbReference type="GO" id="GO:0005507">
    <property type="term" value="F:copper ion binding"/>
    <property type="evidence" value="ECO:0007669"/>
    <property type="project" value="TreeGrafter"/>
</dbReference>
<proteinExistence type="inferred from homology"/>
<dbReference type="Gene3D" id="3.40.50.1000">
    <property type="entry name" value="HAD superfamily/HAD-like"/>
    <property type="match status" value="1"/>
</dbReference>
<name>A0A154W2C1_9PROT</name>
<comment type="subcellular location">
    <subcellularLocation>
        <location evidence="12">Cell membrane</location>
    </subcellularLocation>
    <subcellularLocation>
        <location evidence="1">Endomembrane system</location>
        <topology evidence="1">Multi-pass membrane protein</topology>
    </subcellularLocation>
</comment>
<dbReference type="Pfam" id="PF00122">
    <property type="entry name" value="E1-E2_ATPase"/>
    <property type="match status" value="1"/>
</dbReference>
<sequence length="729" mass="74975">MSMQRTYDLSIEGMSCAACVGRVEKALAALPQVDRAAVNLATERARVRLAGPLDPASLVQAVEQAGYHAHLLQPGDKPDAVAEAASLRWETIRLAAAIALTLPLVLPMLGMAAGQHWMLPGWLQLALATPVQVWIGGRFYANAWKALKSRTGTMDQLVAIGTSAAYGLSLYHLLLPGAGTGDLYFEASAAVVTLVTLGKYLEGRARRGTASAIRALMALRPDEARVKRGDGGTALVAVEDLVVGDIVLVKPGERVPADGRILDGRSQLDESLITGESLPVEKQKDDSVTGGSVNGAGLLEIAVTAVGGETVLARIIESVQGAQASKAPVQRLVDRVSGVFVPVVLIIAALTFGGWLLAGADAEAAMLNAVAVLVIACPCALGLATPTAIMAGTGVAAKAGILIKDAEALERAHDIDTVVFDKTGTLTLGQPRVTALLPAHGVTEDDLLLPAAAVQQGSEHPLAKAVLAAAEGRALPSATGFESLPGRGARALVEGRPVLIGSPRLMREQGIATDALAEAAARAEREGNSVVWVATGTSLLGAIAIGDSLRESAKKAIQALDTGGISTVLLTGDNRRAAEAIAGRLGIATVLAEVLPEGKADAIRSLQQKGGVVAMVGDGVNDAPALARADVGIALGSGTDVAMEAAPVTLMRPDPLLVVDAIAISRATVRKIRQNLFWAFIYNLIGVPLAAFGLLSPMLAGAAMALSSVSVVSNALLLRRWTPKAGGKS</sequence>
<keyword evidence="12" id="KW-1003">Cell membrane</keyword>
<dbReference type="InterPro" id="IPR059000">
    <property type="entry name" value="ATPase_P-type_domA"/>
</dbReference>
<reference evidence="14 15" key="1">
    <citation type="submission" date="2015-12" db="EMBL/GenBank/DDBJ databases">
        <title>Genome sequence of Oceanibaculum pacificum MCCC 1A02656.</title>
        <authorList>
            <person name="Lu L."/>
            <person name="Lai Q."/>
            <person name="Shao Z."/>
            <person name="Qian P."/>
        </authorList>
    </citation>
    <scope>NUCLEOTIDE SEQUENCE [LARGE SCALE GENOMIC DNA]</scope>
    <source>
        <strain evidence="14 15">MCCC 1A02656</strain>
    </source>
</reference>
<comment type="similarity">
    <text evidence="2 12">Belongs to the cation transport ATPase (P-type) (TC 3.A.3) family. Type IB subfamily.</text>
</comment>
<dbReference type="AlphaFoldDB" id="A0A154W2C1"/>
<dbReference type="PROSITE" id="PS50846">
    <property type="entry name" value="HMA_2"/>
    <property type="match status" value="1"/>
</dbReference>
<dbReference type="SUPFAM" id="SSF55008">
    <property type="entry name" value="HMA, heavy metal-associated domain"/>
    <property type="match status" value="1"/>
</dbReference>
<feature type="transmembrane region" description="Helical" evidence="12">
    <location>
        <begin position="676"/>
        <end position="695"/>
    </location>
</feature>
<keyword evidence="9 12" id="KW-0472">Membrane</keyword>
<feature type="transmembrane region" description="Helical" evidence="12">
    <location>
        <begin position="121"/>
        <end position="141"/>
    </location>
</feature>
<dbReference type="InterPro" id="IPR008250">
    <property type="entry name" value="ATPase_P-typ_transduc_dom_A_sf"/>
</dbReference>
<dbReference type="Pfam" id="PF00403">
    <property type="entry name" value="HMA"/>
    <property type="match status" value="1"/>
</dbReference>
<feature type="domain" description="HMA" evidence="13">
    <location>
        <begin position="5"/>
        <end position="70"/>
    </location>
</feature>
<keyword evidence="8 12" id="KW-1133">Transmembrane helix</keyword>
<dbReference type="InterPro" id="IPR036412">
    <property type="entry name" value="HAD-like_sf"/>
</dbReference>
<dbReference type="CDD" id="cd00371">
    <property type="entry name" value="HMA"/>
    <property type="match status" value="1"/>
</dbReference>
<keyword evidence="5 12" id="KW-0547">Nucleotide-binding</keyword>
<evidence type="ECO:0000256" key="8">
    <source>
        <dbReference type="ARBA" id="ARBA00022989"/>
    </source>
</evidence>
<dbReference type="OrthoDB" id="9760802at2"/>
<dbReference type="RefSeq" id="WP_067556633.1">
    <property type="nucleotide sequence ID" value="NZ_LPXN01000113.1"/>
</dbReference>
<dbReference type="SFLD" id="SFLDG00002">
    <property type="entry name" value="C1.7:_P-type_atpase_like"/>
    <property type="match status" value="1"/>
</dbReference>
<gene>
    <name evidence="14" type="ORF">AUP43_09825</name>
</gene>
<keyword evidence="15" id="KW-1185">Reference proteome</keyword>
<feature type="transmembrane region" description="Helical" evidence="12">
    <location>
        <begin position="183"/>
        <end position="201"/>
    </location>
</feature>
<dbReference type="InterPro" id="IPR018303">
    <property type="entry name" value="ATPase_P-typ_P_site"/>
</dbReference>
<dbReference type="SUPFAM" id="SSF81665">
    <property type="entry name" value="Calcium ATPase, transmembrane domain M"/>
    <property type="match status" value="1"/>
</dbReference>
<dbReference type="Gene3D" id="2.70.150.10">
    <property type="entry name" value="Calcium-transporting ATPase, cytoplasmic transduction domain A"/>
    <property type="match status" value="1"/>
</dbReference>
<comment type="catalytic activity">
    <reaction evidence="11">
        <text>Cu(2+)(in) + ATP + H2O = Cu(2+)(out) + ADP + phosphate + H(+)</text>
        <dbReference type="Rhea" id="RHEA:10376"/>
        <dbReference type="ChEBI" id="CHEBI:15377"/>
        <dbReference type="ChEBI" id="CHEBI:15378"/>
        <dbReference type="ChEBI" id="CHEBI:29036"/>
        <dbReference type="ChEBI" id="CHEBI:30616"/>
        <dbReference type="ChEBI" id="CHEBI:43474"/>
        <dbReference type="ChEBI" id="CHEBI:456216"/>
        <dbReference type="EC" id="7.2.2.9"/>
    </reaction>
</comment>
<evidence type="ECO:0000256" key="12">
    <source>
        <dbReference type="RuleBase" id="RU362081"/>
    </source>
</evidence>
<dbReference type="PRINTS" id="PR00119">
    <property type="entry name" value="CATATPASE"/>
</dbReference>
<comment type="caution">
    <text evidence="14">The sequence shown here is derived from an EMBL/GenBank/DDBJ whole genome shotgun (WGS) entry which is preliminary data.</text>
</comment>
<dbReference type="InterPro" id="IPR023298">
    <property type="entry name" value="ATPase_P-typ_TM_dom_sf"/>
</dbReference>
<evidence type="ECO:0000256" key="11">
    <source>
        <dbReference type="ARBA" id="ARBA00047424"/>
    </source>
</evidence>
<dbReference type="FunFam" id="3.30.70.100:FF:000005">
    <property type="entry name" value="Copper-exporting P-type ATPase A"/>
    <property type="match status" value="1"/>
</dbReference>
<dbReference type="NCBIfam" id="TIGR01525">
    <property type="entry name" value="ATPase-IB_hvy"/>
    <property type="match status" value="1"/>
</dbReference>
<evidence type="ECO:0000256" key="7">
    <source>
        <dbReference type="ARBA" id="ARBA00022967"/>
    </source>
</evidence>
<dbReference type="InterPro" id="IPR006121">
    <property type="entry name" value="HMA_dom"/>
</dbReference>
<dbReference type="PRINTS" id="PR00120">
    <property type="entry name" value="HATPASE"/>
</dbReference>
<dbReference type="SFLD" id="SFLDF00027">
    <property type="entry name" value="p-type_atpase"/>
    <property type="match status" value="1"/>
</dbReference>
<evidence type="ECO:0000256" key="10">
    <source>
        <dbReference type="ARBA" id="ARBA00038904"/>
    </source>
</evidence>
<dbReference type="SFLD" id="SFLDS00003">
    <property type="entry name" value="Haloacid_Dehalogenase"/>
    <property type="match status" value="1"/>
</dbReference>
<evidence type="ECO:0000259" key="13">
    <source>
        <dbReference type="PROSITE" id="PS50846"/>
    </source>
</evidence>
<dbReference type="PROSITE" id="PS00154">
    <property type="entry name" value="ATPASE_E1_E2"/>
    <property type="match status" value="1"/>
</dbReference>
<dbReference type="EC" id="7.2.2.9" evidence="10"/>
<dbReference type="InterPro" id="IPR044492">
    <property type="entry name" value="P_typ_ATPase_HD_dom"/>
</dbReference>
<dbReference type="STRING" id="580166.AUP43_09825"/>
<keyword evidence="6 12" id="KW-0067">ATP-binding</keyword>
<dbReference type="InterPro" id="IPR001757">
    <property type="entry name" value="P_typ_ATPase"/>
</dbReference>
<evidence type="ECO:0000256" key="4">
    <source>
        <dbReference type="ARBA" id="ARBA00022723"/>
    </source>
</evidence>
<dbReference type="GO" id="GO:0055070">
    <property type="term" value="P:copper ion homeostasis"/>
    <property type="evidence" value="ECO:0007669"/>
    <property type="project" value="TreeGrafter"/>
</dbReference>
<dbReference type="CDD" id="cd02094">
    <property type="entry name" value="P-type_ATPase_Cu-like"/>
    <property type="match status" value="1"/>
</dbReference>
<dbReference type="PROSITE" id="PS01047">
    <property type="entry name" value="HMA_1"/>
    <property type="match status" value="1"/>
</dbReference>
<evidence type="ECO:0000256" key="1">
    <source>
        <dbReference type="ARBA" id="ARBA00004127"/>
    </source>
</evidence>
<dbReference type="NCBIfam" id="TIGR01494">
    <property type="entry name" value="ATPase_P-type"/>
    <property type="match status" value="1"/>
</dbReference>
<keyword evidence="7" id="KW-1278">Translocase</keyword>
<organism evidence="14 15">
    <name type="scientific">Oceanibaculum pacificum</name>
    <dbReference type="NCBI Taxonomy" id="580166"/>
    <lineage>
        <taxon>Bacteria</taxon>
        <taxon>Pseudomonadati</taxon>
        <taxon>Pseudomonadota</taxon>
        <taxon>Alphaproteobacteria</taxon>
        <taxon>Rhodospirillales</taxon>
        <taxon>Oceanibaculaceae</taxon>
        <taxon>Oceanibaculum</taxon>
    </lineage>
</organism>
<dbReference type="InterPro" id="IPR017969">
    <property type="entry name" value="Heavy-metal-associated_CS"/>
</dbReference>
<evidence type="ECO:0000256" key="5">
    <source>
        <dbReference type="ARBA" id="ARBA00022741"/>
    </source>
</evidence>
<dbReference type="Gene3D" id="3.40.1110.10">
    <property type="entry name" value="Calcium-transporting ATPase, cytoplasmic domain N"/>
    <property type="match status" value="1"/>
</dbReference>
<dbReference type="SUPFAM" id="SSF81653">
    <property type="entry name" value="Calcium ATPase, transduction domain A"/>
    <property type="match status" value="1"/>
</dbReference>
<feature type="transmembrane region" description="Helical" evidence="12">
    <location>
        <begin position="701"/>
        <end position="718"/>
    </location>
</feature>
<evidence type="ECO:0000256" key="2">
    <source>
        <dbReference type="ARBA" id="ARBA00006024"/>
    </source>
</evidence>
<feature type="transmembrane region" description="Helical" evidence="12">
    <location>
        <begin position="364"/>
        <end position="384"/>
    </location>
</feature>
<feature type="transmembrane region" description="Helical" evidence="12">
    <location>
        <begin position="153"/>
        <end position="171"/>
    </location>
</feature>
<dbReference type="NCBIfam" id="TIGR01511">
    <property type="entry name" value="ATPase-IB1_Cu"/>
    <property type="match status" value="1"/>
</dbReference>
<protein>
    <recommendedName>
        <fullName evidence="10">P-type Cu(2+) transporter</fullName>
        <ecNumber evidence="10">7.2.2.9</ecNumber>
    </recommendedName>
</protein>
<dbReference type="Gene3D" id="3.30.70.100">
    <property type="match status" value="1"/>
</dbReference>
<dbReference type="InterPro" id="IPR027256">
    <property type="entry name" value="P-typ_ATPase_IB"/>
</dbReference>
<dbReference type="FunFam" id="2.70.150.10:FF:000002">
    <property type="entry name" value="Copper-transporting ATPase 1, putative"/>
    <property type="match status" value="1"/>
</dbReference>